<dbReference type="OMA" id="DSRIACW"/>
<dbReference type="InterPro" id="IPR036322">
    <property type="entry name" value="WD40_repeat_dom_sf"/>
</dbReference>
<dbReference type="PANTHER" id="PTHR13211:SF0">
    <property type="entry name" value="TELOMERASE CAJAL BODY PROTEIN 1"/>
    <property type="match status" value="1"/>
</dbReference>
<dbReference type="SUPFAM" id="SSF50978">
    <property type="entry name" value="WD40 repeat-like"/>
    <property type="match status" value="1"/>
</dbReference>
<dbReference type="OrthoDB" id="239865at2759"/>
<gene>
    <name evidence="2" type="ORF">ABL78_5066</name>
</gene>
<keyword evidence="3" id="KW-1185">Reference proteome</keyword>
<dbReference type="Proteomes" id="UP000038009">
    <property type="component" value="Unassembled WGS sequence"/>
</dbReference>
<dbReference type="InterPro" id="IPR051150">
    <property type="entry name" value="SWT21/TCAB1_mRNA_Telomere"/>
</dbReference>
<comment type="caution">
    <text evidence="2">The sequence shown here is derived from an EMBL/GenBank/DDBJ whole genome shotgun (WGS) entry which is preliminary data.</text>
</comment>
<reference evidence="2 3" key="1">
    <citation type="journal article" date="2015" name="PLoS Pathog.">
        <title>Leptomonas seymouri: Adaptations to the Dixenous Life Cycle Analyzed by Genome Sequencing, Transcriptome Profiling and Co-infection with Leishmania donovani.</title>
        <authorList>
            <person name="Kraeva N."/>
            <person name="Butenko A."/>
            <person name="Hlavacova J."/>
            <person name="Kostygov A."/>
            <person name="Myskova J."/>
            <person name="Grybchuk D."/>
            <person name="Lestinova T."/>
            <person name="Votypka J."/>
            <person name="Volf P."/>
            <person name="Opperdoes F."/>
            <person name="Flegontov P."/>
            <person name="Lukes J."/>
            <person name="Yurchenko V."/>
        </authorList>
    </citation>
    <scope>NUCLEOTIDE SEQUENCE [LARGE SCALE GENOMIC DNA]</scope>
    <source>
        <strain evidence="2 3">ATCC 30220</strain>
    </source>
</reference>
<dbReference type="EMBL" id="LJSK01000160">
    <property type="protein sequence ID" value="KPI85885.1"/>
    <property type="molecule type" value="Genomic_DNA"/>
</dbReference>
<proteinExistence type="predicted"/>
<evidence type="ECO:0000256" key="1">
    <source>
        <dbReference type="SAM" id="MobiDB-lite"/>
    </source>
</evidence>
<sequence>MAGYCKGQAHLRRLYCAPDSRCEMIATCDKAYVPCLTFTPATHSVAVEPNNLASAPRVTLPFPAIDLAWCPFKSGENAASFITTCRDQPLQLWDVGDAALRASYVSTNDSDYHVHAHAVCWFDDASHPHWIAGGYGGFEDATQVRVFDVLAEGSQPAWTYTAPRTHRLVSTLKDCAWPGTTSLLAIGYYNASTVHMVDCRNRCPAAELHGLKQGVHTLRVSAEDPLCVYAGGTQGDSRIACWDLRKPRAPLFTLERVVHTNQVFEFDLLPSTSSSEPRRLVTSSGSGGVVMYSWKAGDAPDAGSGAAFGLSVGPTSGLAVLDAETVVVTTGSRAYSYDSRNLPKVQARHWPSKADETLGEGGSAADAPAFPQYKRPRSPIADCPDSDDEGEGEISAGSARKMGEVASAEAVNVSVIALK</sequence>
<dbReference type="Gene3D" id="2.130.10.10">
    <property type="entry name" value="YVTN repeat-like/Quinoprotein amine dehydrogenase"/>
    <property type="match status" value="1"/>
</dbReference>
<name>A0A0N1I5I9_LEPSE</name>
<evidence type="ECO:0000313" key="3">
    <source>
        <dbReference type="Proteomes" id="UP000038009"/>
    </source>
</evidence>
<accession>A0A0N1I5I9</accession>
<dbReference type="PANTHER" id="PTHR13211">
    <property type="entry name" value="TELOMERASE CAJAL BODY PROTEIN 1"/>
    <property type="match status" value="1"/>
</dbReference>
<organism evidence="2 3">
    <name type="scientific">Leptomonas seymouri</name>
    <dbReference type="NCBI Taxonomy" id="5684"/>
    <lineage>
        <taxon>Eukaryota</taxon>
        <taxon>Discoba</taxon>
        <taxon>Euglenozoa</taxon>
        <taxon>Kinetoplastea</taxon>
        <taxon>Metakinetoplastina</taxon>
        <taxon>Trypanosomatida</taxon>
        <taxon>Trypanosomatidae</taxon>
        <taxon>Leishmaniinae</taxon>
        <taxon>Leptomonas</taxon>
    </lineage>
</organism>
<dbReference type="AlphaFoldDB" id="A0A0N1I5I9"/>
<feature type="region of interest" description="Disordered" evidence="1">
    <location>
        <begin position="347"/>
        <end position="404"/>
    </location>
</feature>
<protein>
    <recommendedName>
        <fullName evidence="4">Guanine nucleotide-binding protein subunit beta-like protein</fullName>
    </recommendedName>
</protein>
<dbReference type="VEuPathDB" id="TriTrypDB:Lsey_0160_0190"/>
<evidence type="ECO:0000313" key="2">
    <source>
        <dbReference type="EMBL" id="KPI85885.1"/>
    </source>
</evidence>
<evidence type="ECO:0008006" key="4">
    <source>
        <dbReference type="Google" id="ProtNLM"/>
    </source>
</evidence>
<dbReference type="InterPro" id="IPR015943">
    <property type="entry name" value="WD40/YVTN_repeat-like_dom_sf"/>
</dbReference>